<dbReference type="AlphaFoldDB" id="A0A7X9TB24"/>
<dbReference type="NCBIfam" id="NF005719">
    <property type="entry name" value="PRK07535.1"/>
    <property type="match status" value="1"/>
</dbReference>
<keyword evidence="15" id="KW-0486">Methionine biosynthesis</keyword>
<dbReference type="Gene3D" id="3.20.20.330">
    <property type="entry name" value="Homocysteine-binding-like domain"/>
    <property type="match status" value="1"/>
</dbReference>
<evidence type="ECO:0000256" key="6">
    <source>
        <dbReference type="ARBA" id="ARBA00012032"/>
    </source>
</evidence>
<evidence type="ECO:0000256" key="7">
    <source>
        <dbReference type="ARBA" id="ARBA00013998"/>
    </source>
</evidence>
<dbReference type="UniPathway" id="UPA00051">
    <property type="reaction ID" value="UER00081"/>
</dbReference>
<dbReference type="InterPro" id="IPR036594">
    <property type="entry name" value="Meth_synthase_dom"/>
</dbReference>
<dbReference type="EC" id="2.1.1.13" evidence="6"/>
<comment type="function">
    <text evidence="17">Catalyzes the transfer of a methyl group from methyl-cobalamin to homocysteine, yielding enzyme-bound cob(I)alamin and methionine. Subsequently, remethylates the cofactor using methyltetrahydrofolate.</text>
</comment>
<evidence type="ECO:0000256" key="1">
    <source>
        <dbReference type="ARBA" id="ARBA00001700"/>
    </source>
</evidence>
<dbReference type="SMART" id="SM01018">
    <property type="entry name" value="B12-binding_2"/>
    <property type="match status" value="1"/>
</dbReference>
<evidence type="ECO:0000256" key="15">
    <source>
        <dbReference type="ARBA" id="ARBA00023167"/>
    </source>
</evidence>
<accession>A0A7X9TB24</accession>
<feature type="binding site" evidence="19">
    <location>
        <position position="241"/>
    </location>
    <ligand>
        <name>Zn(2+)</name>
        <dbReference type="ChEBI" id="CHEBI:29105"/>
    </ligand>
</feature>
<feature type="domain" description="B12-binding" evidence="22">
    <location>
        <begin position="737"/>
        <end position="858"/>
    </location>
</feature>
<gene>
    <name evidence="24" type="ORF">HF885_07005</name>
</gene>
<evidence type="ECO:0000256" key="12">
    <source>
        <dbReference type="ARBA" id="ARBA00022691"/>
    </source>
</evidence>
<dbReference type="SUPFAM" id="SSF51717">
    <property type="entry name" value="Dihydropteroate synthetase-like"/>
    <property type="match status" value="1"/>
</dbReference>
<feature type="domain" description="Hcy-binding" evidence="20">
    <location>
        <begin position="41"/>
        <end position="321"/>
    </location>
</feature>
<evidence type="ECO:0000256" key="5">
    <source>
        <dbReference type="ARBA" id="ARBA00010398"/>
    </source>
</evidence>
<reference evidence="24 25" key="1">
    <citation type="submission" date="2020-04" db="EMBL/GenBank/DDBJ databases">
        <authorList>
            <person name="Hitch T.C.A."/>
            <person name="Wylensek D."/>
            <person name="Clavel T."/>
        </authorList>
    </citation>
    <scope>NUCLEOTIDE SEQUENCE [LARGE SCALE GENOMIC DNA]</scope>
    <source>
        <strain evidence="24 25">105184</strain>
    </source>
</reference>
<evidence type="ECO:0000256" key="2">
    <source>
        <dbReference type="ARBA" id="ARBA00001947"/>
    </source>
</evidence>
<evidence type="ECO:0000313" key="25">
    <source>
        <dbReference type="Proteomes" id="UP000565613"/>
    </source>
</evidence>
<dbReference type="InterPro" id="IPR050554">
    <property type="entry name" value="Met_Synthase/Corrinoid"/>
</dbReference>
<keyword evidence="14 19" id="KW-0862">Zinc</keyword>
<dbReference type="GO" id="GO:0031419">
    <property type="term" value="F:cobalamin binding"/>
    <property type="evidence" value="ECO:0007669"/>
    <property type="project" value="UniProtKB-KW"/>
</dbReference>
<comment type="similarity">
    <text evidence="5">Belongs to the vitamin-B12 dependent methionine synthase family.</text>
</comment>
<evidence type="ECO:0000256" key="16">
    <source>
        <dbReference type="ARBA" id="ARBA00023285"/>
    </source>
</evidence>
<dbReference type="Gene3D" id="3.20.20.20">
    <property type="entry name" value="Dihydropteroate synthase-like"/>
    <property type="match status" value="1"/>
</dbReference>
<evidence type="ECO:0000259" key="21">
    <source>
        <dbReference type="PROSITE" id="PS50972"/>
    </source>
</evidence>
<evidence type="ECO:0000256" key="14">
    <source>
        <dbReference type="ARBA" id="ARBA00022833"/>
    </source>
</evidence>
<dbReference type="Gene3D" id="3.40.50.280">
    <property type="entry name" value="Cobalamin-binding domain"/>
    <property type="match status" value="1"/>
</dbReference>
<dbReference type="RefSeq" id="WP_170104232.1">
    <property type="nucleotide sequence ID" value="NZ_JABAGR010000006.1"/>
</dbReference>
<dbReference type="PROSITE" id="PS51332">
    <property type="entry name" value="B12_BINDING"/>
    <property type="match status" value="1"/>
</dbReference>
<keyword evidence="8 19" id="KW-0489">Methyltransferase</keyword>
<organism evidence="24 25">
    <name type="scientific">Parafannyhessea umbonata</name>
    <dbReference type="NCBI Taxonomy" id="604330"/>
    <lineage>
        <taxon>Bacteria</taxon>
        <taxon>Bacillati</taxon>
        <taxon>Actinomycetota</taxon>
        <taxon>Coriobacteriia</taxon>
        <taxon>Coriobacteriales</taxon>
        <taxon>Atopobiaceae</taxon>
        <taxon>Parafannyhessea</taxon>
    </lineage>
</organism>
<comment type="pathway">
    <text evidence="4">Amino-acid biosynthesis; L-methionine biosynthesis via de novo pathway; L-methionine from L-homocysteine (MetH route): step 1/1.</text>
</comment>
<evidence type="ECO:0000259" key="20">
    <source>
        <dbReference type="PROSITE" id="PS50970"/>
    </source>
</evidence>
<evidence type="ECO:0000256" key="8">
    <source>
        <dbReference type="ARBA" id="ARBA00022603"/>
    </source>
</evidence>
<keyword evidence="11 19" id="KW-0808">Transferase</keyword>
<dbReference type="Pfam" id="PF02574">
    <property type="entry name" value="S-methyl_trans"/>
    <property type="match status" value="1"/>
</dbReference>
<evidence type="ECO:0000256" key="18">
    <source>
        <dbReference type="ARBA" id="ARBA00031040"/>
    </source>
</evidence>
<feature type="domain" description="B12-binding N-terminal" evidence="23">
    <location>
        <begin position="642"/>
        <end position="735"/>
    </location>
</feature>
<dbReference type="SUPFAM" id="SSF82282">
    <property type="entry name" value="Homocysteine S-methyltransferase"/>
    <property type="match status" value="1"/>
</dbReference>
<dbReference type="Pfam" id="PF00809">
    <property type="entry name" value="Pterin_bind"/>
    <property type="match status" value="1"/>
</dbReference>
<dbReference type="GO" id="GO:0032259">
    <property type="term" value="P:methylation"/>
    <property type="evidence" value="ECO:0007669"/>
    <property type="project" value="UniProtKB-KW"/>
</dbReference>
<feature type="domain" description="Pterin-binding" evidence="21">
    <location>
        <begin position="351"/>
        <end position="596"/>
    </location>
</feature>
<dbReference type="Proteomes" id="UP000565613">
    <property type="component" value="Unassembled WGS sequence"/>
</dbReference>
<evidence type="ECO:0000256" key="4">
    <source>
        <dbReference type="ARBA" id="ARBA00005178"/>
    </source>
</evidence>
<dbReference type="SUPFAM" id="SSF52242">
    <property type="entry name" value="Cobalamin (vitamin B12)-binding domain"/>
    <property type="match status" value="1"/>
</dbReference>
<dbReference type="PROSITE" id="PS51337">
    <property type="entry name" value="B12_BINDING_NTER"/>
    <property type="match status" value="1"/>
</dbReference>
<comment type="catalytic activity">
    <reaction evidence="1">
        <text>(6S)-5-methyl-5,6,7,8-tetrahydrofolate + L-homocysteine = (6S)-5,6,7,8-tetrahydrofolate + L-methionine</text>
        <dbReference type="Rhea" id="RHEA:11172"/>
        <dbReference type="ChEBI" id="CHEBI:18608"/>
        <dbReference type="ChEBI" id="CHEBI:57453"/>
        <dbReference type="ChEBI" id="CHEBI:57844"/>
        <dbReference type="ChEBI" id="CHEBI:58199"/>
        <dbReference type="EC" id="2.1.1.13"/>
    </reaction>
</comment>
<dbReference type="InterPro" id="IPR000489">
    <property type="entry name" value="Pterin-binding_dom"/>
</dbReference>
<sequence length="858" mass="89689">MTDATTKTPAAGRTAGKNVGAIDTRKYFGTYDHRTLRVKDDHLRRVLAGQDLLLFDGAMGTQLQARGLAAGEVPELLCLTNPQQITQIHQAYVQAGSEVVTTNTFGASAPKLGDAATVEEVFSAAVACAKASGAHYVAADIGPTGSLLEPMGTLPFDDAYELFAQQVRAADAAGADLFIIETMADLAEAKAAVLAAKECSDLPIFCTMTFDEDGRTFLGTTPEVAAKTLSSLGANVVGINCSLGPKDVAPLVRRMLPWSSVPVMAQANAGLPHVEDGVTLYDIKPAEYCEAVRDMLDAGVTVIGGCCGTTPAYIAGERDLLAGRTPVARDVCRDFAVTSSQRLVSLPAGHVGVIGERINPTGKRRMKEALRSGNYDYVMQEAISQTDAGAQVLDVNAGLPEIDESATLRRLMADLQGVTNLPLQVDSAVPATIEAAVRSYPGKPIINSTNGKQETMDAVIPIAAHYGCALVALTIDEKGIPQTAEGRLEVARRIVAATDAAGIPRQDVVVDCLCMAASTDQSAPRAILDGITLVKRELPGVRTVLGVSNISFGLPFRPLVNATFLAAAFAAGLDLCIINPCQQRMMDVVNSWRVLSGEDQSAQAYVAGYAGRSDAAPATDAAAAGAAAAATPAAGASAQGQGEPAPAADDPVAQARAMVLAGRKGPMPALMHDILATHDVLFAINDVLIPALDEVGVRFEKGTFFLPQLMASAEAAKAGFNTIKEVNDASGVEVASKGAVAVCTVKGDIHDIGKNIVKMLLENYGYNVIDLGRDVEPQVVVDTVVREHLQVVGLSALMTATVPAMADTIALLREQAPWCKVIVGGAVLNPEYAKMVGADYYAKDAAESARIVGEILDQ</sequence>
<dbReference type="GO" id="GO:0005829">
    <property type="term" value="C:cytosol"/>
    <property type="evidence" value="ECO:0007669"/>
    <property type="project" value="TreeGrafter"/>
</dbReference>
<name>A0A7X9TB24_9ACTN</name>
<dbReference type="Gene3D" id="1.10.1240.10">
    <property type="entry name" value="Methionine synthase domain"/>
    <property type="match status" value="1"/>
</dbReference>
<evidence type="ECO:0000256" key="19">
    <source>
        <dbReference type="PROSITE-ProRule" id="PRU00333"/>
    </source>
</evidence>
<keyword evidence="12" id="KW-0949">S-adenosyl-L-methionine</keyword>
<dbReference type="GO" id="GO:0046653">
    <property type="term" value="P:tetrahydrofolate metabolic process"/>
    <property type="evidence" value="ECO:0007669"/>
    <property type="project" value="TreeGrafter"/>
</dbReference>
<dbReference type="EMBL" id="JABAGR010000006">
    <property type="protein sequence ID" value="NMF26176.1"/>
    <property type="molecule type" value="Genomic_DNA"/>
</dbReference>
<keyword evidence="9" id="KW-0028">Amino-acid biosynthesis</keyword>
<dbReference type="PROSITE" id="PS50972">
    <property type="entry name" value="PTERIN_BINDING"/>
    <property type="match status" value="1"/>
</dbReference>
<dbReference type="InterPro" id="IPR006158">
    <property type="entry name" value="Cobalamin-bd"/>
</dbReference>
<dbReference type="PIRSF" id="PIRSF037472">
    <property type="entry name" value="DHPS_mtfrase"/>
    <property type="match status" value="1"/>
</dbReference>
<comment type="caution">
    <text evidence="24">The sequence shown here is derived from an EMBL/GenBank/DDBJ whole genome shotgun (WGS) entry which is preliminary data.</text>
</comment>
<dbReference type="GO" id="GO:0046872">
    <property type="term" value="F:metal ion binding"/>
    <property type="evidence" value="ECO:0007669"/>
    <property type="project" value="UniProtKB-KW"/>
</dbReference>
<dbReference type="InterPro" id="IPR036724">
    <property type="entry name" value="Cobalamin-bd_sf"/>
</dbReference>
<evidence type="ECO:0000256" key="9">
    <source>
        <dbReference type="ARBA" id="ARBA00022605"/>
    </source>
</evidence>
<comment type="cofactor">
    <cofactor evidence="3">
        <name>methylcob(III)alamin</name>
        <dbReference type="ChEBI" id="CHEBI:28115"/>
    </cofactor>
</comment>
<evidence type="ECO:0000256" key="11">
    <source>
        <dbReference type="ARBA" id="ARBA00022679"/>
    </source>
</evidence>
<dbReference type="SUPFAM" id="SSF47644">
    <property type="entry name" value="Methionine synthase domain"/>
    <property type="match status" value="1"/>
</dbReference>
<comment type="cofactor">
    <cofactor evidence="2 19">
        <name>Zn(2+)</name>
        <dbReference type="ChEBI" id="CHEBI:29105"/>
    </cofactor>
</comment>
<dbReference type="GO" id="GO:0008705">
    <property type="term" value="F:methionine synthase activity"/>
    <property type="evidence" value="ECO:0007669"/>
    <property type="project" value="UniProtKB-EC"/>
</dbReference>
<keyword evidence="10" id="KW-0846">Cobalamin</keyword>
<dbReference type="PANTHER" id="PTHR45833">
    <property type="entry name" value="METHIONINE SYNTHASE"/>
    <property type="match status" value="1"/>
</dbReference>
<evidence type="ECO:0000259" key="23">
    <source>
        <dbReference type="PROSITE" id="PS51337"/>
    </source>
</evidence>
<dbReference type="PANTHER" id="PTHR45833:SF1">
    <property type="entry name" value="METHIONINE SYNTHASE"/>
    <property type="match status" value="1"/>
</dbReference>
<evidence type="ECO:0000313" key="24">
    <source>
        <dbReference type="EMBL" id="NMF26176.1"/>
    </source>
</evidence>
<evidence type="ECO:0000256" key="17">
    <source>
        <dbReference type="ARBA" id="ARBA00025552"/>
    </source>
</evidence>
<dbReference type="InterPro" id="IPR036589">
    <property type="entry name" value="HCY_dom_sf"/>
</dbReference>
<keyword evidence="13 19" id="KW-0479">Metal-binding</keyword>
<keyword evidence="16" id="KW-0170">Cobalt</keyword>
<dbReference type="InterPro" id="IPR003726">
    <property type="entry name" value="HCY_dom"/>
</dbReference>
<evidence type="ECO:0000256" key="13">
    <source>
        <dbReference type="ARBA" id="ARBA00022723"/>
    </source>
</evidence>
<dbReference type="InterPro" id="IPR003759">
    <property type="entry name" value="Cbl-bd_cap"/>
</dbReference>
<dbReference type="InterPro" id="IPR011005">
    <property type="entry name" value="Dihydropteroate_synth-like_sf"/>
</dbReference>
<evidence type="ECO:0000256" key="10">
    <source>
        <dbReference type="ARBA" id="ARBA00022628"/>
    </source>
</evidence>
<evidence type="ECO:0000259" key="22">
    <source>
        <dbReference type="PROSITE" id="PS51332"/>
    </source>
</evidence>
<dbReference type="Pfam" id="PF02310">
    <property type="entry name" value="B12-binding"/>
    <property type="match status" value="1"/>
</dbReference>
<proteinExistence type="inferred from homology"/>
<dbReference type="Pfam" id="PF02607">
    <property type="entry name" value="B12-binding_2"/>
    <property type="match status" value="1"/>
</dbReference>
<dbReference type="PROSITE" id="PS50970">
    <property type="entry name" value="HCY"/>
    <property type="match status" value="1"/>
</dbReference>
<dbReference type="GO" id="GO:0050667">
    <property type="term" value="P:homocysteine metabolic process"/>
    <property type="evidence" value="ECO:0007669"/>
    <property type="project" value="TreeGrafter"/>
</dbReference>
<feature type="binding site" evidence="19">
    <location>
        <position position="306"/>
    </location>
    <ligand>
        <name>Zn(2+)</name>
        <dbReference type="ChEBI" id="CHEBI:29105"/>
    </ligand>
</feature>
<evidence type="ECO:0000256" key="3">
    <source>
        <dbReference type="ARBA" id="ARBA00001956"/>
    </source>
</evidence>
<protein>
    <recommendedName>
        <fullName evidence="7">Methionine synthase</fullName>
        <ecNumber evidence="6">2.1.1.13</ecNumber>
    </recommendedName>
    <alternativeName>
        <fullName evidence="18">5-methyltetrahydrofolate--homocysteine methyltransferase</fullName>
    </alternativeName>
</protein>
<dbReference type="InterPro" id="IPR017215">
    <property type="entry name" value="MetH_bac"/>
</dbReference>
<feature type="binding site" evidence="19">
    <location>
        <position position="307"/>
    </location>
    <ligand>
        <name>Zn(2+)</name>
        <dbReference type="ChEBI" id="CHEBI:29105"/>
    </ligand>
</feature>